<keyword evidence="2" id="KW-0233">DNA recombination</keyword>
<reference evidence="4" key="2">
    <citation type="submission" date="2015-07" db="EMBL/GenBank/DDBJ databases">
        <title>Plasmids, circular viruses and viroids from rat gut.</title>
        <authorList>
            <person name="Jorgensen T.J."/>
            <person name="Hansen M.A."/>
            <person name="Xu Z."/>
            <person name="Tabak M.A."/>
            <person name="Sorensen S.J."/>
            <person name="Hansen L.H."/>
        </authorList>
    </citation>
    <scope>NUCLEOTIDE SEQUENCE</scope>
    <source>
        <plasmid evidence="4">pRGFK1654</plasmid>
    </source>
</reference>
<dbReference type="PANTHER" id="PTHR30349:SF41">
    <property type="entry name" value="INTEGRASE_RECOMBINASE PROTEIN MJ0367-RELATED"/>
    <property type="match status" value="1"/>
</dbReference>
<organism evidence="4">
    <name type="scientific">uncultured prokaryote</name>
    <dbReference type="NCBI Taxonomy" id="198431"/>
    <lineage>
        <taxon>unclassified sequences</taxon>
        <taxon>environmental samples</taxon>
    </lineage>
</organism>
<dbReference type="AlphaFoldDB" id="A0A0H5QP84"/>
<dbReference type="GO" id="GO:0003677">
    <property type="term" value="F:DNA binding"/>
    <property type="evidence" value="ECO:0007669"/>
    <property type="project" value="UniProtKB-KW"/>
</dbReference>
<keyword evidence="4" id="KW-0614">Plasmid</keyword>
<proteinExistence type="predicted"/>
<dbReference type="InterPro" id="IPR002104">
    <property type="entry name" value="Integrase_catalytic"/>
</dbReference>
<sequence>MALLMPQNRLIMQLAIHTGLRIGDVLALRSDQLKPRVTVRERKTGKGRRISIPAQLLRAIIAQAGEVWAFPGRSPERPKTRQAVWADVKRAAAAMRLPVNVGTHTARKIYAVRKLARSGGDLGAVQQALNHSDPAVTLLYAMADHLTKQTRQGPGRHRGRPR</sequence>
<dbReference type="Gene3D" id="1.10.443.10">
    <property type="entry name" value="Intergrase catalytic core"/>
    <property type="match status" value="1"/>
</dbReference>
<evidence type="ECO:0000313" key="4">
    <source>
        <dbReference type="EMBL" id="CRY97582.1"/>
    </source>
</evidence>
<dbReference type="InterPro" id="IPR050090">
    <property type="entry name" value="Tyrosine_recombinase_XerCD"/>
</dbReference>
<dbReference type="InterPro" id="IPR013762">
    <property type="entry name" value="Integrase-like_cat_sf"/>
</dbReference>
<dbReference type="EMBL" id="LN854159">
    <property type="protein sequence ID" value="CRY97582.1"/>
    <property type="molecule type" value="Genomic_DNA"/>
</dbReference>
<dbReference type="InterPro" id="IPR011010">
    <property type="entry name" value="DNA_brk_join_enz"/>
</dbReference>
<dbReference type="PROSITE" id="PS51898">
    <property type="entry name" value="TYR_RECOMBINASE"/>
    <property type="match status" value="1"/>
</dbReference>
<dbReference type="GO" id="GO:0006310">
    <property type="term" value="P:DNA recombination"/>
    <property type="evidence" value="ECO:0007669"/>
    <property type="project" value="UniProtKB-KW"/>
</dbReference>
<accession>A0A0H5QP84</accession>
<dbReference type="GO" id="GO:0015074">
    <property type="term" value="P:DNA integration"/>
    <property type="evidence" value="ECO:0007669"/>
    <property type="project" value="InterPro"/>
</dbReference>
<keyword evidence="1" id="KW-0238">DNA-binding</keyword>
<dbReference type="SUPFAM" id="SSF56349">
    <property type="entry name" value="DNA breaking-rejoining enzymes"/>
    <property type="match status" value="1"/>
</dbReference>
<reference evidence="4" key="1">
    <citation type="submission" date="2015-06" db="EMBL/GenBank/DDBJ databases">
        <authorList>
            <person name="Joergensen T."/>
        </authorList>
    </citation>
    <scope>NUCLEOTIDE SEQUENCE</scope>
    <source>
        <plasmid evidence="4">pRGFK1654</plasmid>
    </source>
</reference>
<evidence type="ECO:0000256" key="1">
    <source>
        <dbReference type="ARBA" id="ARBA00023125"/>
    </source>
</evidence>
<protein>
    <recommendedName>
        <fullName evidence="3">Tyr recombinase domain-containing protein</fullName>
    </recommendedName>
</protein>
<dbReference type="Pfam" id="PF00589">
    <property type="entry name" value="Phage_integrase"/>
    <property type="match status" value="1"/>
</dbReference>
<evidence type="ECO:0000259" key="3">
    <source>
        <dbReference type="PROSITE" id="PS51898"/>
    </source>
</evidence>
<evidence type="ECO:0000256" key="2">
    <source>
        <dbReference type="ARBA" id="ARBA00023172"/>
    </source>
</evidence>
<name>A0A0H5QP84_9ZZZZ</name>
<feature type="domain" description="Tyr recombinase" evidence="3">
    <location>
        <begin position="1"/>
        <end position="156"/>
    </location>
</feature>
<dbReference type="PANTHER" id="PTHR30349">
    <property type="entry name" value="PHAGE INTEGRASE-RELATED"/>
    <property type="match status" value="1"/>
</dbReference>
<geneLocation type="plasmid" evidence="4">
    <name>pRGFK1654</name>
</geneLocation>